<dbReference type="SUPFAM" id="SSF46785">
    <property type="entry name" value="Winged helix' DNA-binding domain"/>
    <property type="match status" value="1"/>
</dbReference>
<dbReference type="Pfam" id="PF00126">
    <property type="entry name" value="HTH_1"/>
    <property type="match status" value="1"/>
</dbReference>
<keyword evidence="4" id="KW-0804">Transcription</keyword>
<dbReference type="EMBL" id="BLYI01000062">
    <property type="protein sequence ID" value="GFO86306.1"/>
    <property type="molecule type" value="Genomic_DNA"/>
</dbReference>
<dbReference type="CDD" id="cd05466">
    <property type="entry name" value="PBP2_LTTR_substrate"/>
    <property type="match status" value="1"/>
</dbReference>
<reference evidence="6" key="1">
    <citation type="submission" date="2020-06" db="EMBL/GenBank/DDBJ databases">
        <title>Characterization of fructooligosaccharide metabolism and fructooligosaccharide-degrading enzymes in human commensal butyrate producers.</title>
        <authorList>
            <person name="Tanno H."/>
            <person name="Fujii T."/>
            <person name="Hirano K."/>
            <person name="Maeno S."/>
            <person name="Tonozuka T."/>
            <person name="Sakamoto M."/>
            <person name="Ohkuma M."/>
            <person name="Tochio T."/>
            <person name="Endo A."/>
        </authorList>
    </citation>
    <scope>NUCLEOTIDE SEQUENCE</scope>
    <source>
        <strain evidence="6">JCM 17466</strain>
    </source>
</reference>
<gene>
    <name evidence="6" type="ORF">ANBU17_26530</name>
</gene>
<dbReference type="SUPFAM" id="SSF53850">
    <property type="entry name" value="Periplasmic binding protein-like II"/>
    <property type="match status" value="1"/>
</dbReference>
<protein>
    <submittedName>
        <fullName evidence="6">LysR family transcriptional regulator</fullName>
    </submittedName>
</protein>
<keyword evidence="2" id="KW-0805">Transcription regulation</keyword>
<accession>A0A916QBX1</accession>
<evidence type="ECO:0000256" key="1">
    <source>
        <dbReference type="ARBA" id="ARBA00009437"/>
    </source>
</evidence>
<comment type="similarity">
    <text evidence="1">Belongs to the LysR transcriptional regulatory family.</text>
</comment>
<sequence>MTTKELEYFLSVYETHSIKNSAEKLFISSQALSKSIKKLEAEINTTLFTRTSSGLIPTHSADKLAERAHVIINEFDNITSDFSVAESNSSTVLTVAATYGVLDYLGYNFVKNFYLQFPNIKLNLIELPETHISEMLANNQVEIAFMPAPIDYTKFNAKFCFSWKHCLIINRKHPLAVKKKIPYSDLDGIPLALKGRSYSVFPSNISRFLKEGVNPNILLETTSESLIHQVAETNAGIGVSLSFLAERIHSSSTVIREFDDPNCQKEVYLVTKKDMIPSSDASCFVSYLDRWLSLH</sequence>
<keyword evidence="3" id="KW-0238">DNA-binding</keyword>
<evidence type="ECO:0000259" key="5">
    <source>
        <dbReference type="PROSITE" id="PS50931"/>
    </source>
</evidence>
<dbReference type="InterPro" id="IPR000847">
    <property type="entry name" value="LysR_HTH_N"/>
</dbReference>
<dbReference type="InterPro" id="IPR036390">
    <property type="entry name" value="WH_DNA-bd_sf"/>
</dbReference>
<evidence type="ECO:0000313" key="6">
    <source>
        <dbReference type="EMBL" id="GFO86306.1"/>
    </source>
</evidence>
<evidence type="ECO:0000256" key="2">
    <source>
        <dbReference type="ARBA" id="ARBA00023015"/>
    </source>
</evidence>
<keyword evidence="7" id="KW-1185">Reference proteome</keyword>
<dbReference type="PROSITE" id="PS50931">
    <property type="entry name" value="HTH_LYSR"/>
    <property type="match status" value="1"/>
</dbReference>
<comment type="caution">
    <text evidence="6">The sequence shown here is derived from an EMBL/GenBank/DDBJ whole genome shotgun (WGS) entry which is preliminary data.</text>
</comment>
<dbReference type="RefSeq" id="WP_201311963.1">
    <property type="nucleotide sequence ID" value="NZ_BLYI01000062.1"/>
</dbReference>
<evidence type="ECO:0000256" key="3">
    <source>
        <dbReference type="ARBA" id="ARBA00023125"/>
    </source>
</evidence>
<dbReference type="Proteomes" id="UP000613208">
    <property type="component" value="Unassembled WGS sequence"/>
</dbReference>
<organism evidence="6 7">
    <name type="scientific">Anaerostipes butyraticus</name>
    <dbReference type="NCBI Taxonomy" id="645466"/>
    <lineage>
        <taxon>Bacteria</taxon>
        <taxon>Bacillati</taxon>
        <taxon>Bacillota</taxon>
        <taxon>Clostridia</taxon>
        <taxon>Lachnospirales</taxon>
        <taxon>Lachnospiraceae</taxon>
        <taxon>Anaerostipes</taxon>
    </lineage>
</organism>
<dbReference type="PANTHER" id="PTHR30419:SF8">
    <property type="entry name" value="NITROGEN ASSIMILATION TRANSCRIPTIONAL ACTIVATOR-RELATED"/>
    <property type="match status" value="1"/>
</dbReference>
<dbReference type="GO" id="GO:0005829">
    <property type="term" value="C:cytosol"/>
    <property type="evidence" value="ECO:0007669"/>
    <property type="project" value="TreeGrafter"/>
</dbReference>
<dbReference type="Gene3D" id="3.40.190.290">
    <property type="match status" value="1"/>
</dbReference>
<dbReference type="InterPro" id="IPR005119">
    <property type="entry name" value="LysR_subst-bd"/>
</dbReference>
<dbReference type="Gene3D" id="1.10.10.10">
    <property type="entry name" value="Winged helix-like DNA-binding domain superfamily/Winged helix DNA-binding domain"/>
    <property type="match status" value="1"/>
</dbReference>
<dbReference type="GO" id="GO:0003677">
    <property type="term" value="F:DNA binding"/>
    <property type="evidence" value="ECO:0007669"/>
    <property type="project" value="UniProtKB-KW"/>
</dbReference>
<evidence type="ECO:0000256" key="4">
    <source>
        <dbReference type="ARBA" id="ARBA00023163"/>
    </source>
</evidence>
<dbReference type="AlphaFoldDB" id="A0A916QBX1"/>
<name>A0A916QBX1_9FIRM</name>
<dbReference type="PANTHER" id="PTHR30419">
    <property type="entry name" value="HTH-TYPE TRANSCRIPTIONAL REGULATOR YBHD"/>
    <property type="match status" value="1"/>
</dbReference>
<evidence type="ECO:0000313" key="7">
    <source>
        <dbReference type="Proteomes" id="UP000613208"/>
    </source>
</evidence>
<dbReference type="GO" id="GO:0003700">
    <property type="term" value="F:DNA-binding transcription factor activity"/>
    <property type="evidence" value="ECO:0007669"/>
    <property type="project" value="InterPro"/>
</dbReference>
<dbReference type="InterPro" id="IPR050950">
    <property type="entry name" value="HTH-type_LysR_regulators"/>
</dbReference>
<dbReference type="Pfam" id="PF03466">
    <property type="entry name" value="LysR_substrate"/>
    <property type="match status" value="1"/>
</dbReference>
<proteinExistence type="inferred from homology"/>
<feature type="domain" description="HTH lysR-type" evidence="5">
    <location>
        <begin position="1"/>
        <end position="58"/>
    </location>
</feature>
<dbReference type="InterPro" id="IPR036388">
    <property type="entry name" value="WH-like_DNA-bd_sf"/>
</dbReference>